<evidence type="ECO:0000313" key="13">
    <source>
        <dbReference type="EMBL" id="KAL0962422.1"/>
    </source>
</evidence>
<dbReference type="Pfam" id="PF00001">
    <property type="entry name" value="7tm_1"/>
    <property type="match status" value="2"/>
</dbReference>
<keyword evidence="9" id="KW-0807">Transducer</keyword>
<evidence type="ECO:0000256" key="7">
    <source>
        <dbReference type="ARBA" id="ARBA00023157"/>
    </source>
</evidence>
<evidence type="ECO:0000256" key="8">
    <source>
        <dbReference type="ARBA" id="ARBA00023170"/>
    </source>
</evidence>
<keyword evidence="3 11" id="KW-0812">Transmembrane</keyword>
<dbReference type="FunFam" id="1.20.1070.10:FF:000034">
    <property type="entry name" value="G-protein coupled receptor 1"/>
    <property type="match status" value="2"/>
</dbReference>
<comment type="subcellular location">
    <subcellularLocation>
        <location evidence="1">Membrane</location>
        <topology evidence="1">Multi-pass membrane protein</topology>
    </subcellularLocation>
</comment>
<feature type="transmembrane region" description="Helical" evidence="11">
    <location>
        <begin position="70"/>
        <end position="90"/>
    </location>
</feature>
<dbReference type="Proteomes" id="UP001557470">
    <property type="component" value="Unassembled WGS sequence"/>
</dbReference>
<sequence>MINTTFNTLQVLYHTSANIDDQATVEDTGDIGKYIINIIYTITILFGIAGNSLVIWVASFKLKPTVTNVWLVNLAVADLIFCVSHTIPLTKKLFFDYWPFGEFLCKSTGFFNYANMFCSVFLLSVISMDRALCIWHPLITKRRRTLCTARLVSGAVWLGAIILSAPYFFYRQLDMEKENQTSCTMKVKMNKDSVMLVLNWIRFLCGFLLPFLVILSCYILAGLGLRRTRLSRKSRPLRILVLLVLAFFLCWAPYHCFLLARWVNKDNNVLKDGVSVAKCFAYFNSCINPILYFCMGLRGSKFGQSLISVYKRALADDGDGRTNTEYNERTEYDTSGSGSQPAMLMINTTFNKLQVLYHTSANIDDQATVEDTGDIEKYIINIIYTITILFGIAGNSLVIWVASFKLKPTVTNVWLVNLAVADLIFCVSHTIKLIKKLFFDYWPFGLFLCKSTDFFNYANMFCSVFLLSVISMDRALCIWHPLITKRRRTLCTARLVSGAVWLGAIILSAPYFFYRDLDENKQNQTSCIMKVKKNKYSVKLVLNWVRFLCGFLLPFLVILSCYILAGLGLRRTRLSRKSRPLRILVLLVLAFFLCWAPYHCFLLARWVNKDNNVFKDGVSVAKCFAYFNSCINPILYFCMGLRGSKFGRSLIGVYQRALADDGDGRTDTQYNERIEYDTSGSGSQPGVLVSLTPAKVAND</sequence>
<evidence type="ECO:0000256" key="6">
    <source>
        <dbReference type="ARBA" id="ARBA00023136"/>
    </source>
</evidence>
<dbReference type="AlphaFoldDB" id="A0ABD0WFC3"/>
<comment type="similarity">
    <text evidence="10">Belongs to the chemokine-like receptor (CMKLR) family.</text>
</comment>
<comment type="caution">
    <text evidence="13">The sequence shown here is derived from an EMBL/GenBank/DDBJ whole genome shotgun (WGS) entry which is preliminary data.</text>
</comment>
<keyword evidence="2" id="KW-0145">Chemotaxis</keyword>
<feature type="domain" description="G-protein coupled receptors family 1 profile" evidence="12">
    <location>
        <begin position="50"/>
        <end position="292"/>
    </location>
</feature>
<protein>
    <recommendedName>
        <fullName evidence="12">G-protein coupled receptors family 1 profile domain-containing protein</fullName>
    </recommendedName>
</protein>
<feature type="transmembrane region" description="Helical" evidence="11">
    <location>
        <begin position="34"/>
        <end position="58"/>
    </location>
</feature>
<dbReference type="PANTHER" id="PTHR24225">
    <property type="entry name" value="CHEMOTACTIC RECEPTOR"/>
    <property type="match status" value="1"/>
</dbReference>
<keyword evidence="4 11" id="KW-1133">Transmembrane helix</keyword>
<dbReference type="PROSITE" id="PS50262">
    <property type="entry name" value="G_PROTEIN_RECEP_F1_2"/>
    <property type="match status" value="2"/>
</dbReference>
<feature type="transmembrane region" description="Helical" evidence="11">
    <location>
        <begin position="624"/>
        <end position="641"/>
    </location>
</feature>
<evidence type="ECO:0000313" key="14">
    <source>
        <dbReference type="Proteomes" id="UP001557470"/>
    </source>
</evidence>
<dbReference type="SUPFAM" id="SSF81321">
    <property type="entry name" value="Family A G protein-coupled receptor-like"/>
    <property type="match status" value="2"/>
</dbReference>
<feature type="transmembrane region" description="Helical" evidence="11">
    <location>
        <begin position="414"/>
        <end position="434"/>
    </location>
</feature>
<evidence type="ECO:0000256" key="2">
    <source>
        <dbReference type="ARBA" id="ARBA00022500"/>
    </source>
</evidence>
<feature type="transmembrane region" description="Helical" evidence="11">
    <location>
        <begin position="200"/>
        <end position="225"/>
    </location>
</feature>
<keyword evidence="8" id="KW-0675">Receptor</keyword>
<dbReference type="InterPro" id="IPR000826">
    <property type="entry name" value="Formyl_rcpt-rel"/>
</dbReference>
<feature type="transmembrane region" description="Helical" evidence="11">
    <location>
        <begin position="237"/>
        <end position="260"/>
    </location>
</feature>
<name>A0ABD0WFC3_UMBPY</name>
<dbReference type="PRINTS" id="PR00237">
    <property type="entry name" value="GPCRRHODOPSN"/>
</dbReference>
<dbReference type="GO" id="GO:0016020">
    <property type="term" value="C:membrane"/>
    <property type="evidence" value="ECO:0007669"/>
    <property type="project" value="UniProtKB-SubCell"/>
</dbReference>
<dbReference type="GO" id="GO:0006935">
    <property type="term" value="P:chemotaxis"/>
    <property type="evidence" value="ECO:0007669"/>
    <property type="project" value="UniProtKB-KW"/>
</dbReference>
<evidence type="ECO:0000256" key="1">
    <source>
        <dbReference type="ARBA" id="ARBA00004141"/>
    </source>
</evidence>
<evidence type="ECO:0000256" key="11">
    <source>
        <dbReference type="SAM" id="Phobius"/>
    </source>
</evidence>
<evidence type="ECO:0000256" key="4">
    <source>
        <dbReference type="ARBA" id="ARBA00022989"/>
    </source>
</evidence>
<gene>
    <name evidence="13" type="ORF">UPYG_G00339840</name>
</gene>
<dbReference type="Gene3D" id="1.20.1070.10">
    <property type="entry name" value="Rhodopsin 7-helix transmembrane proteins"/>
    <property type="match status" value="2"/>
</dbReference>
<feature type="transmembrane region" description="Helical" evidence="11">
    <location>
        <begin position="110"/>
        <end position="128"/>
    </location>
</feature>
<keyword evidence="7" id="KW-1015">Disulfide bond</keyword>
<feature type="transmembrane region" description="Helical" evidence="11">
    <location>
        <begin position="454"/>
        <end position="472"/>
    </location>
</feature>
<feature type="domain" description="G-protein coupled receptors family 1 profile" evidence="12">
    <location>
        <begin position="394"/>
        <end position="636"/>
    </location>
</feature>
<organism evidence="13 14">
    <name type="scientific">Umbra pygmaea</name>
    <name type="common">Eastern mudminnow</name>
    <dbReference type="NCBI Taxonomy" id="75934"/>
    <lineage>
        <taxon>Eukaryota</taxon>
        <taxon>Metazoa</taxon>
        <taxon>Chordata</taxon>
        <taxon>Craniata</taxon>
        <taxon>Vertebrata</taxon>
        <taxon>Euteleostomi</taxon>
        <taxon>Actinopterygii</taxon>
        <taxon>Neopterygii</taxon>
        <taxon>Teleostei</taxon>
        <taxon>Protacanthopterygii</taxon>
        <taxon>Esociformes</taxon>
        <taxon>Umbridae</taxon>
        <taxon>Umbra</taxon>
    </lineage>
</organism>
<evidence type="ECO:0000259" key="12">
    <source>
        <dbReference type="PROSITE" id="PS50262"/>
    </source>
</evidence>
<feature type="transmembrane region" description="Helical" evidence="11">
    <location>
        <begin position="544"/>
        <end position="569"/>
    </location>
</feature>
<feature type="transmembrane region" description="Helical" evidence="11">
    <location>
        <begin position="378"/>
        <end position="402"/>
    </location>
</feature>
<dbReference type="EMBL" id="JAGEUA010000011">
    <property type="protein sequence ID" value="KAL0962422.1"/>
    <property type="molecule type" value="Genomic_DNA"/>
</dbReference>
<keyword evidence="6 11" id="KW-0472">Membrane</keyword>
<dbReference type="InterPro" id="IPR017452">
    <property type="entry name" value="GPCR_Rhodpsn_7TM"/>
</dbReference>
<dbReference type="InterPro" id="IPR000276">
    <property type="entry name" value="GPCR_Rhodpsn"/>
</dbReference>
<feature type="transmembrane region" description="Helical" evidence="11">
    <location>
        <begin position="581"/>
        <end position="604"/>
    </location>
</feature>
<keyword evidence="14" id="KW-1185">Reference proteome</keyword>
<reference evidence="13 14" key="1">
    <citation type="submission" date="2024-06" db="EMBL/GenBank/DDBJ databases">
        <authorList>
            <person name="Pan Q."/>
            <person name="Wen M."/>
            <person name="Jouanno E."/>
            <person name="Zahm M."/>
            <person name="Klopp C."/>
            <person name="Cabau C."/>
            <person name="Louis A."/>
            <person name="Berthelot C."/>
            <person name="Parey E."/>
            <person name="Roest Crollius H."/>
            <person name="Montfort J."/>
            <person name="Robinson-Rechavi M."/>
            <person name="Bouchez O."/>
            <person name="Lampietro C."/>
            <person name="Lopez Roques C."/>
            <person name="Donnadieu C."/>
            <person name="Postlethwait J."/>
            <person name="Bobe J."/>
            <person name="Verreycken H."/>
            <person name="Guiguen Y."/>
        </authorList>
    </citation>
    <scope>NUCLEOTIDE SEQUENCE [LARGE SCALE GENOMIC DNA]</scope>
    <source>
        <strain evidence="13">Up_M1</strain>
        <tissue evidence="13">Testis</tissue>
    </source>
</reference>
<accession>A0ABD0WFC3</accession>
<feature type="transmembrane region" description="Helical" evidence="11">
    <location>
        <begin position="149"/>
        <end position="170"/>
    </location>
</feature>
<evidence type="ECO:0000256" key="5">
    <source>
        <dbReference type="ARBA" id="ARBA00023040"/>
    </source>
</evidence>
<keyword evidence="5" id="KW-0297">G-protein coupled receptor</keyword>
<proteinExistence type="inferred from homology"/>
<evidence type="ECO:0000256" key="10">
    <source>
        <dbReference type="ARBA" id="ARBA00025736"/>
    </source>
</evidence>
<feature type="transmembrane region" description="Helical" evidence="11">
    <location>
        <begin position="493"/>
        <end position="514"/>
    </location>
</feature>
<evidence type="ECO:0000256" key="9">
    <source>
        <dbReference type="ARBA" id="ARBA00023224"/>
    </source>
</evidence>
<dbReference type="GO" id="GO:0004930">
    <property type="term" value="F:G protein-coupled receptor activity"/>
    <property type="evidence" value="ECO:0007669"/>
    <property type="project" value="UniProtKB-KW"/>
</dbReference>
<dbReference type="PANTHER" id="PTHR24225:SF48">
    <property type="entry name" value="C3A ANAPHYLATOXIN CHEMOTACTIC RECEPTOR-RELATED"/>
    <property type="match status" value="1"/>
</dbReference>
<evidence type="ECO:0000256" key="3">
    <source>
        <dbReference type="ARBA" id="ARBA00022692"/>
    </source>
</evidence>